<evidence type="ECO:0000256" key="13">
    <source>
        <dbReference type="ARBA" id="ARBA00023136"/>
    </source>
</evidence>
<feature type="domain" description="Histidine kinase" evidence="16">
    <location>
        <begin position="279"/>
        <end position="499"/>
    </location>
</feature>
<evidence type="ECO:0000256" key="5">
    <source>
        <dbReference type="ARBA" id="ARBA00022553"/>
    </source>
</evidence>
<protein>
    <recommendedName>
        <fullName evidence="3">histidine kinase</fullName>
        <ecNumber evidence="3">2.7.13.3</ecNumber>
    </recommendedName>
</protein>
<dbReference type="InterPro" id="IPR036097">
    <property type="entry name" value="HisK_dim/P_sf"/>
</dbReference>
<dbReference type="FunFam" id="1.10.287.130:FF:000001">
    <property type="entry name" value="Two-component sensor histidine kinase"/>
    <property type="match status" value="1"/>
</dbReference>
<feature type="transmembrane region" description="Helical" evidence="15">
    <location>
        <begin position="191"/>
        <end position="211"/>
    </location>
</feature>
<dbReference type="Pfam" id="PF00512">
    <property type="entry name" value="HisKA"/>
    <property type="match status" value="1"/>
</dbReference>
<dbReference type="PANTHER" id="PTHR45528:SF1">
    <property type="entry name" value="SENSOR HISTIDINE KINASE CPXA"/>
    <property type="match status" value="1"/>
</dbReference>
<dbReference type="AlphaFoldDB" id="A0A173XNJ9"/>
<keyword evidence="13 15" id="KW-0472">Membrane</keyword>
<evidence type="ECO:0000256" key="8">
    <source>
        <dbReference type="ARBA" id="ARBA00022741"/>
    </source>
</evidence>
<dbReference type="InterPro" id="IPR003661">
    <property type="entry name" value="HisK_dim/P_dom"/>
</dbReference>
<dbReference type="PROSITE" id="PS50885">
    <property type="entry name" value="HAMP"/>
    <property type="match status" value="1"/>
</dbReference>
<evidence type="ECO:0000256" key="14">
    <source>
        <dbReference type="SAM" id="Coils"/>
    </source>
</evidence>
<evidence type="ECO:0000256" key="1">
    <source>
        <dbReference type="ARBA" id="ARBA00000085"/>
    </source>
</evidence>
<dbReference type="SMART" id="SM00388">
    <property type="entry name" value="HisKA"/>
    <property type="match status" value="1"/>
</dbReference>
<keyword evidence="7 15" id="KW-0812">Transmembrane</keyword>
<reference evidence="18 19" key="1">
    <citation type="submission" date="2015-09" db="EMBL/GenBank/DDBJ databases">
        <authorList>
            <consortium name="Pathogen Informatics"/>
        </authorList>
    </citation>
    <scope>NUCLEOTIDE SEQUENCE [LARGE SCALE GENOMIC DNA]</scope>
    <source>
        <strain evidence="18 19">2789STDY5608849</strain>
    </source>
</reference>
<evidence type="ECO:0000256" key="15">
    <source>
        <dbReference type="SAM" id="Phobius"/>
    </source>
</evidence>
<evidence type="ECO:0000313" key="18">
    <source>
        <dbReference type="EMBL" id="CUN53153.1"/>
    </source>
</evidence>
<dbReference type="GO" id="GO:0000155">
    <property type="term" value="F:phosphorelay sensor kinase activity"/>
    <property type="evidence" value="ECO:0007669"/>
    <property type="project" value="InterPro"/>
</dbReference>
<dbReference type="PANTHER" id="PTHR45528">
    <property type="entry name" value="SENSOR HISTIDINE KINASE CPXA"/>
    <property type="match status" value="1"/>
</dbReference>
<keyword evidence="11 15" id="KW-1133">Transmembrane helix</keyword>
<keyword evidence="12" id="KW-0902">Two-component regulatory system</keyword>
<evidence type="ECO:0000256" key="11">
    <source>
        <dbReference type="ARBA" id="ARBA00022989"/>
    </source>
</evidence>
<dbReference type="Proteomes" id="UP000095706">
    <property type="component" value="Unassembled WGS sequence"/>
</dbReference>
<dbReference type="PROSITE" id="PS50109">
    <property type="entry name" value="HIS_KIN"/>
    <property type="match status" value="1"/>
</dbReference>
<dbReference type="GO" id="GO:0005886">
    <property type="term" value="C:plasma membrane"/>
    <property type="evidence" value="ECO:0007669"/>
    <property type="project" value="UniProtKB-SubCell"/>
</dbReference>
<keyword evidence="4" id="KW-1003">Cell membrane</keyword>
<dbReference type="SUPFAM" id="SSF47384">
    <property type="entry name" value="Homodimeric domain of signal transducing histidine kinase"/>
    <property type="match status" value="1"/>
</dbReference>
<keyword evidence="6 18" id="KW-0808">Transferase</keyword>
<comment type="subcellular location">
    <subcellularLocation>
        <location evidence="2">Cell membrane</location>
        <topology evidence="2">Multi-pass membrane protein</topology>
    </subcellularLocation>
</comment>
<dbReference type="InterPro" id="IPR003594">
    <property type="entry name" value="HATPase_dom"/>
</dbReference>
<keyword evidence="5" id="KW-0597">Phosphoprotein</keyword>
<dbReference type="Gene3D" id="3.30.565.10">
    <property type="entry name" value="Histidine kinase-like ATPase, C-terminal domain"/>
    <property type="match status" value="1"/>
</dbReference>
<keyword evidence="8" id="KW-0547">Nucleotide-binding</keyword>
<proteinExistence type="predicted"/>
<keyword evidence="14" id="KW-0175">Coiled coil</keyword>
<dbReference type="CDD" id="cd06225">
    <property type="entry name" value="HAMP"/>
    <property type="match status" value="1"/>
</dbReference>
<keyword evidence="10" id="KW-0067">ATP-binding</keyword>
<dbReference type="InterPro" id="IPR004358">
    <property type="entry name" value="Sig_transdc_His_kin-like_C"/>
</dbReference>
<dbReference type="SMART" id="SM00387">
    <property type="entry name" value="HATPase_c"/>
    <property type="match status" value="1"/>
</dbReference>
<dbReference type="CDD" id="cd00082">
    <property type="entry name" value="HisKA"/>
    <property type="match status" value="1"/>
</dbReference>
<evidence type="ECO:0000256" key="9">
    <source>
        <dbReference type="ARBA" id="ARBA00022777"/>
    </source>
</evidence>
<evidence type="ECO:0000313" key="19">
    <source>
        <dbReference type="Proteomes" id="UP000095706"/>
    </source>
</evidence>
<comment type="catalytic activity">
    <reaction evidence="1">
        <text>ATP + protein L-histidine = ADP + protein N-phospho-L-histidine.</text>
        <dbReference type="EC" id="2.7.13.3"/>
    </reaction>
</comment>
<dbReference type="InterPro" id="IPR005467">
    <property type="entry name" value="His_kinase_dom"/>
</dbReference>
<evidence type="ECO:0000259" key="16">
    <source>
        <dbReference type="PROSITE" id="PS50109"/>
    </source>
</evidence>
<dbReference type="EMBL" id="CYYV01000002">
    <property type="protein sequence ID" value="CUN53153.1"/>
    <property type="molecule type" value="Genomic_DNA"/>
</dbReference>
<evidence type="ECO:0000256" key="3">
    <source>
        <dbReference type="ARBA" id="ARBA00012438"/>
    </source>
</evidence>
<evidence type="ECO:0000256" key="2">
    <source>
        <dbReference type="ARBA" id="ARBA00004651"/>
    </source>
</evidence>
<dbReference type="Gene3D" id="1.10.287.130">
    <property type="match status" value="1"/>
</dbReference>
<dbReference type="SUPFAM" id="SSF55874">
    <property type="entry name" value="ATPase domain of HSP90 chaperone/DNA topoisomerase II/histidine kinase"/>
    <property type="match status" value="1"/>
</dbReference>
<dbReference type="GO" id="GO:0005524">
    <property type="term" value="F:ATP binding"/>
    <property type="evidence" value="ECO:0007669"/>
    <property type="project" value="UniProtKB-KW"/>
</dbReference>
<dbReference type="FunFam" id="3.30.565.10:FF:000006">
    <property type="entry name" value="Sensor histidine kinase WalK"/>
    <property type="match status" value="1"/>
</dbReference>
<dbReference type="CDD" id="cd00075">
    <property type="entry name" value="HATPase"/>
    <property type="match status" value="1"/>
</dbReference>
<feature type="domain" description="HAMP" evidence="17">
    <location>
        <begin position="212"/>
        <end position="264"/>
    </location>
</feature>
<dbReference type="SMART" id="SM00304">
    <property type="entry name" value="HAMP"/>
    <property type="match status" value="1"/>
</dbReference>
<organism evidence="18 19">
    <name type="scientific">Fusicatenibacter saccharivorans</name>
    <dbReference type="NCBI Taxonomy" id="1150298"/>
    <lineage>
        <taxon>Bacteria</taxon>
        <taxon>Bacillati</taxon>
        <taxon>Bacillota</taxon>
        <taxon>Clostridia</taxon>
        <taxon>Lachnospirales</taxon>
        <taxon>Lachnospiraceae</taxon>
        <taxon>Fusicatenibacter</taxon>
    </lineage>
</organism>
<dbReference type="InterPro" id="IPR036890">
    <property type="entry name" value="HATPase_C_sf"/>
</dbReference>
<dbReference type="EC" id="2.7.13.3" evidence="3"/>
<dbReference type="SUPFAM" id="SSF158472">
    <property type="entry name" value="HAMP domain-like"/>
    <property type="match status" value="1"/>
</dbReference>
<dbReference type="InterPro" id="IPR003660">
    <property type="entry name" value="HAMP_dom"/>
</dbReference>
<dbReference type="InterPro" id="IPR050398">
    <property type="entry name" value="HssS/ArlS-like"/>
</dbReference>
<feature type="coiled-coil region" evidence="14">
    <location>
        <begin position="245"/>
        <end position="279"/>
    </location>
</feature>
<name>A0A173XNJ9_9FIRM</name>
<sequence length="504" mass="57392">MEKKKKSMKLRTRVIISFFIIILVPIVMCALTFYFFVGYKAKIIGEKYGLANATYRTISNNTLLLNAMTSEEYDEVEDTAKSDTAKLEETNYLSVLNARLQKKQSFIAVREDGVIIYNGSEELSSEELENELPKYGDPGANSKGGVYFRNEKQWMVKQVDYKNSDGKECSAFIVTKTDQIAPQITGMVKELGIVIVLILVLTSLGLSFWIYRGVIGPLEQLKKATQNIKDGNLDFTVEPCGVAEINDLCEDFEEMRIRLKETAEEKVEFDKENKELISNISHDLKTPITAVKGYVEGIMDGVANTPEKMDRYIRTIYNKANEMDRLINELTFYSKIDTNRIPYTFSKIHIADYFDDCVEELNLELDAQHVDLTYFNYLEDDPIVIADAEQIKRVINNIVSNSIKYMDKSHKVINIRLRDVGDFVQVEIEDNGKGIATKDLTKIFDRFYRTDTSRNSTRGGSGIGLSIVKKILEDHGGKVWATSKEGVGTTMYFVLRKYQEVPVL</sequence>
<evidence type="ECO:0000256" key="7">
    <source>
        <dbReference type="ARBA" id="ARBA00022692"/>
    </source>
</evidence>
<accession>A0A173XNJ9</accession>
<keyword evidence="9 18" id="KW-0418">Kinase</keyword>
<dbReference type="Pfam" id="PF00672">
    <property type="entry name" value="HAMP"/>
    <property type="match status" value="1"/>
</dbReference>
<dbReference type="Gene3D" id="6.10.340.10">
    <property type="match status" value="1"/>
</dbReference>
<dbReference type="PRINTS" id="PR00344">
    <property type="entry name" value="BCTRLSENSOR"/>
</dbReference>
<feature type="transmembrane region" description="Helical" evidence="15">
    <location>
        <begin position="12"/>
        <end position="37"/>
    </location>
</feature>
<evidence type="ECO:0000259" key="17">
    <source>
        <dbReference type="PROSITE" id="PS50885"/>
    </source>
</evidence>
<gene>
    <name evidence="18" type="primary">yycG_1</name>
    <name evidence="18" type="ORF">ERS852406_00318</name>
</gene>
<evidence type="ECO:0000256" key="4">
    <source>
        <dbReference type="ARBA" id="ARBA00022475"/>
    </source>
</evidence>
<evidence type="ECO:0000256" key="10">
    <source>
        <dbReference type="ARBA" id="ARBA00022840"/>
    </source>
</evidence>
<evidence type="ECO:0000256" key="6">
    <source>
        <dbReference type="ARBA" id="ARBA00022679"/>
    </source>
</evidence>
<dbReference type="Pfam" id="PF02518">
    <property type="entry name" value="HATPase_c"/>
    <property type="match status" value="1"/>
</dbReference>
<evidence type="ECO:0000256" key="12">
    <source>
        <dbReference type="ARBA" id="ARBA00023012"/>
    </source>
</evidence>